<protein>
    <recommendedName>
        <fullName evidence="9">Centromere protein I</fullName>
    </recommendedName>
</protein>
<dbReference type="GO" id="GO:0005634">
    <property type="term" value="C:nucleus"/>
    <property type="evidence" value="ECO:0007669"/>
    <property type="project" value="UniProtKB-SubCell"/>
</dbReference>
<sequence>MQPHLQALLSLYKFFVPTLISVSLPMRKKIYFKNSENLWKTALLAVRQRNQGLPPEPLKLMLANVHPIKRKWNSHSVIPVLNSRNYSKESGKKGMNLSDYFSSNGSFPLEQLKSFPQLLQNIHCLELPSQMGAVLNNSLLLHYINCVRDESVLLRLYHWLSQTLQEECIWYKVNNYEHGKEFTNFLDTILKAECFLQVKPLLFDHLSRLFFTSTIYFKCSVLQCLKELLQNWLLWLSMDIHVKSVNSPLETTLGGSMNSVSKLIHYVGWLSTTAMRLENNSTFLLHFILDFYEKVCDIYINYNLPLVVLFPPGVFYPALLSLDSSILNQLCYIMDRYRKNLTAAKKNELVQKTKSEFSFSSKTYQEFNHYLTATVGCLWTSKPFQKGLYIDPKVLEKASVAEYKNSLNLVHHPALLGYAVFFLLQEWPKERKVNMSSIRVSKFIFIMFRDFIKLHFIRRIYTFTFPQIPSLMPRQSQSEGKKWNWYLDYLFSEGLQGLKLFIRSSIHRSSVP</sequence>
<evidence type="ECO:0008006" key="9">
    <source>
        <dbReference type="Google" id="ProtNLM"/>
    </source>
</evidence>
<organism evidence="7 8">
    <name type="scientific">Monodon monoceros</name>
    <name type="common">Narwhal</name>
    <name type="synonym">Ceratodon monodon</name>
    <dbReference type="NCBI Taxonomy" id="40151"/>
    <lineage>
        <taxon>Eukaryota</taxon>
        <taxon>Metazoa</taxon>
        <taxon>Chordata</taxon>
        <taxon>Craniata</taxon>
        <taxon>Vertebrata</taxon>
        <taxon>Euteleostomi</taxon>
        <taxon>Mammalia</taxon>
        <taxon>Eutheria</taxon>
        <taxon>Laurasiatheria</taxon>
        <taxon>Artiodactyla</taxon>
        <taxon>Whippomorpha</taxon>
        <taxon>Cetacea</taxon>
        <taxon>Odontoceti</taxon>
        <taxon>Monodontidae</taxon>
        <taxon>Monodon</taxon>
    </lineage>
</organism>
<evidence type="ECO:0000256" key="2">
    <source>
        <dbReference type="ARBA" id="ARBA00004584"/>
    </source>
</evidence>
<evidence type="ECO:0000313" key="8">
    <source>
        <dbReference type="Proteomes" id="UP000308365"/>
    </source>
</evidence>
<keyword evidence="4" id="KW-0158">Chromosome</keyword>
<dbReference type="GO" id="GO:0000070">
    <property type="term" value="P:mitotic sister chromatid segregation"/>
    <property type="evidence" value="ECO:0007669"/>
    <property type="project" value="TreeGrafter"/>
</dbReference>
<keyword evidence="5" id="KW-0539">Nucleus</keyword>
<dbReference type="Proteomes" id="UP000308365">
    <property type="component" value="Unassembled WGS sequence"/>
</dbReference>
<dbReference type="GO" id="GO:0034080">
    <property type="term" value="P:CENP-A containing chromatin assembly"/>
    <property type="evidence" value="ECO:0007669"/>
    <property type="project" value="TreeGrafter"/>
</dbReference>
<dbReference type="GO" id="GO:0000939">
    <property type="term" value="C:inner kinetochore"/>
    <property type="evidence" value="ECO:0007669"/>
    <property type="project" value="TreeGrafter"/>
</dbReference>
<evidence type="ECO:0000256" key="1">
    <source>
        <dbReference type="ARBA" id="ARBA00004123"/>
    </source>
</evidence>
<dbReference type="PANTHER" id="PTHR48208">
    <property type="entry name" value="CENTROMERE PROTEIN I"/>
    <property type="match status" value="1"/>
</dbReference>
<evidence type="ECO:0000256" key="3">
    <source>
        <dbReference type="ARBA" id="ARBA00005470"/>
    </source>
</evidence>
<reference evidence="8" key="1">
    <citation type="journal article" date="2019" name="IScience">
        <title>Narwhal Genome Reveals Long-Term Low Genetic Diversity despite Current Large Abundance Size.</title>
        <authorList>
            <person name="Westbury M.V."/>
            <person name="Petersen B."/>
            <person name="Garde E."/>
            <person name="Heide-Jorgensen M.P."/>
            <person name="Lorenzen E.D."/>
        </authorList>
    </citation>
    <scope>NUCLEOTIDE SEQUENCE [LARGE SCALE GENOMIC DNA]</scope>
</reference>
<dbReference type="Pfam" id="PF07778">
    <property type="entry name" value="CENP-I"/>
    <property type="match status" value="2"/>
</dbReference>
<evidence type="ECO:0000256" key="4">
    <source>
        <dbReference type="ARBA" id="ARBA00022454"/>
    </source>
</evidence>
<dbReference type="EMBL" id="RWIC01001216">
    <property type="protein sequence ID" value="TKC36949.1"/>
    <property type="molecule type" value="Genomic_DNA"/>
</dbReference>
<comment type="similarity">
    <text evidence="3">Belongs to the CENP-I/CTF3 family.</text>
</comment>
<keyword evidence="6" id="KW-0137">Centromere</keyword>
<dbReference type="InterPro" id="IPR012485">
    <property type="entry name" value="CENP-I"/>
</dbReference>
<comment type="subcellular location">
    <subcellularLocation>
        <location evidence="2">Chromosome</location>
        <location evidence="2">Centromere</location>
    </subcellularLocation>
    <subcellularLocation>
        <location evidence="1">Nucleus</location>
    </subcellularLocation>
</comment>
<name>A0A4U1EKN0_MONMO</name>
<accession>A0A4U1EKN0</accession>
<evidence type="ECO:0000256" key="5">
    <source>
        <dbReference type="ARBA" id="ARBA00023242"/>
    </source>
</evidence>
<dbReference type="AlphaFoldDB" id="A0A4U1EKN0"/>
<gene>
    <name evidence="7" type="ORF">EI555_004970</name>
</gene>
<comment type="caution">
    <text evidence="7">The sequence shown here is derived from an EMBL/GenBank/DDBJ whole genome shotgun (WGS) entry which is preliminary data.</text>
</comment>
<dbReference type="PANTHER" id="PTHR48208:SF2">
    <property type="entry name" value="CENTROMERE PROTEIN I"/>
    <property type="match status" value="1"/>
</dbReference>
<evidence type="ECO:0000313" key="7">
    <source>
        <dbReference type="EMBL" id="TKC36949.1"/>
    </source>
</evidence>
<proteinExistence type="inferred from homology"/>
<evidence type="ECO:0000256" key="6">
    <source>
        <dbReference type="ARBA" id="ARBA00023328"/>
    </source>
</evidence>